<feature type="transmembrane region" description="Helical" evidence="5">
    <location>
        <begin position="25"/>
        <end position="41"/>
    </location>
</feature>
<feature type="transmembrane region" description="Helical" evidence="5">
    <location>
        <begin position="204"/>
        <end position="223"/>
    </location>
</feature>
<feature type="transmembrane region" description="Helical" evidence="5">
    <location>
        <begin position="110"/>
        <end position="127"/>
    </location>
</feature>
<dbReference type="InterPro" id="IPR007016">
    <property type="entry name" value="O-antigen_ligase-rel_domated"/>
</dbReference>
<feature type="transmembrane region" description="Helical" evidence="5">
    <location>
        <begin position="230"/>
        <end position="249"/>
    </location>
</feature>
<feature type="transmembrane region" description="Helical" evidence="5">
    <location>
        <begin position="87"/>
        <end position="103"/>
    </location>
</feature>
<dbReference type="Proteomes" id="UP000293719">
    <property type="component" value="Chromosome"/>
</dbReference>
<dbReference type="KEGG" id="rpod:E0E05_08165"/>
<dbReference type="PANTHER" id="PTHR37422:SF13">
    <property type="entry name" value="LIPOPOLYSACCHARIDE BIOSYNTHESIS PROTEIN PA4999-RELATED"/>
    <property type="match status" value="1"/>
</dbReference>
<accession>A0A4P6UZS3</accession>
<dbReference type="EMBL" id="CP036532">
    <property type="protein sequence ID" value="QBK30571.1"/>
    <property type="molecule type" value="Genomic_DNA"/>
</dbReference>
<feature type="transmembrane region" description="Helical" evidence="5">
    <location>
        <begin position="180"/>
        <end position="198"/>
    </location>
</feature>
<keyword evidence="4 5" id="KW-0472">Membrane</keyword>
<dbReference type="PANTHER" id="PTHR37422">
    <property type="entry name" value="TEICHURONIC ACID BIOSYNTHESIS PROTEIN TUAE"/>
    <property type="match status" value="1"/>
</dbReference>
<evidence type="ECO:0000256" key="2">
    <source>
        <dbReference type="ARBA" id="ARBA00022692"/>
    </source>
</evidence>
<dbReference type="GO" id="GO:0016020">
    <property type="term" value="C:membrane"/>
    <property type="evidence" value="ECO:0007669"/>
    <property type="project" value="UniProtKB-SubCell"/>
</dbReference>
<feature type="transmembrane region" description="Helical" evidence="5">
    <location>
        <begin position="349"/>
        <end position="368"/>
    </location>
</feature>
<proteinExistence type="predicted"/>
<evidence type="ECO:0000256" key="5">
    <source>
        <dbReference type="SAM" id="Phobius"/>
    </source>
</evidence>
<keyword evidence="3 5" id="KW-1133">Transmembrane helix</keyword>
<evidence type="ECO:0000259" key="6">
    <source>
        <dbReference type="Pfam" id="PF04932"/>
    </source>
</evidence>
<feature type="domain" description="O-antigen ligase-related" evidence="6">
    <location>
        <begin position="192"/>
        <end position="356"/>
    </location>
</feature>
<keyword evidence="2 5" id="KW-0812">Transmembrane</keyword>
<evidence type="ECO:0000256" key="4">
    <source>
        <dbReference type="ARBA" id="ARBA00023136"/>
    </source>
</evidence>
<dbReference type="GeneID" id="90767266"/>
<reference evidence="7 8" key="1">
    <citation type="journal article" date="2017" name="Int. J. Syst. Evol. Microbiol.">
        <title>Roseitalea porphyridii gen. nov., sp. nov., isolated from a red alga, and reclassification of Hoeflea suaedae Chung et al. 2013 as Pseudohoeflea suaedae gen. nov., comb. nov.</title>
        <authorList>
            <person name="Hyeon J.W."/>
            <person name="Jeong S.E."/>
            <person name="Baek K."/>
            <person name="Jeon C.O."/>
        </authorList>
    </citation>
    <scope>NUCLEOTIDE SEQUENCE [LARGE SCALE GENOMIC DNA]</scope>
    <source>
        <strain evidence="7 8">MA7-20</strain>
    </source>
</reference>
<name>A0A4P6UZS3_9HYPH</name>
<feature type="transmembrane region" description="Helical" evidence="5">
    <location>
        <begin position="403"/>
        <end position="423"/>
    </location>
</feature>
<dbReference type="InterPro" id="IPR051533">
    <property type="entry name" value="WaaL-like"/>
</dbReference>
<keyword evidence="8" id="KW-1185">Reference proteome</keyword>
<evidence type="ECO:0000313" key="8">
    <source>
        <dbReference type="Proteomes" id="UP000293719"/>
    </source>
</evidence>
<feature type="transmembrane region" description="Helical" evidence="5">
    <location>
        <begin position="147"/>
        <end position="168"/>
    </location>
</feature>
<organism evidence="7 8">
    <name type="scientific">Roseitalea porphyridii</name>
    <dbReference type="NCBI Taxonomy" id="1852022"/>
    <lineage>
        <taxon>Bacteria</taxon>
        <taxon>Pseudomonadati</taxon>
        <taxon>Pseudomonadota</taxon>
        <taxon>Alphaproteobacteria</taxon>
        <taxon>Hyphomicrobiales</taxon>
        <taxon>Ahrensiaceae</taxon>
        <taxon>Roseitalea</taxon>
    </lineage>
</organism>
<dbReference type="AlphaFoldDB" id="A0A4P6UZS3"/>
<protein>
    <recommendedName>
        <fullName evidence="6">O-antigen ligase-related domain-containing protein</fullName>
    </recommendedName>
</protein>
<evidence type="ECO:0000256" key="1">
    <source>
        <dbReference type="ARBA" id="ARBA00004141"/>
    </source>
</evidence>
<evidence type="ECO:0000256" key="3">
    <source>
        <dbReference type="ARBA" id="ARBA00022989"/>
    </source>
</evidence>
<dbReference type="Pfam" id="PF04932">
    <property type="entry name" value="Wzy_C"/>
    <property type="match status" value="1"/>
</dbReference>
<dbReference type="RefSeq" id="WP_131616261.1">
    <property type="nucleotide sequence ID" value="NZ_CP036532.1"/>
</dbReference>
<sequence length="437" mass="48144">MTAAVTLIALVAFSPLWVETDAYRFAWLVACVLAAVHFFGVEIRRPDRLHLGLAAYLCMGWAVYVALRYGIYAIAQDRLVVGSAEEIYLFAGLYSTSGYAVFLARRHLGWLVPALVFLTTAKLGAAFPTVELAGAQGVDVLFANNSIHASLMCALLLVIHAGFALHIIRTKHRWAWTTSFLVFLTVFNISGCLFYIIVLNSKGVWLALFLVLPPVLLSTVWMLGRSRDRVYGFVAVFFALALSAAAYLSHERIVSVAGPTAERGLSLLIGLVRSETPMELLRSSAEDPAIPASARVRLQLTLDSLDLIAAKPLFGWGPEWADAWQNRTYFEYPYRLLHNSVLEVAVRHGLFGLAFYGFILAWALAQMFRASGDALVPREVPQTAAVALALFFIASLTNSHIRLAIGESFMWAFVAIGFACFYARQAAGRAERVTRDP</sequence>
<comment type="subcellular location">
    <subcellularLocation>
        <location evidence="1">Membrane</location>
        <topology evidence="1">Multi-pass membrane protein</topology>
    </subcellularLocation>
</comment>
<gene>
    <name evidence="7" type="ORF">E0E05_08165</name>
</gene>
<evidence type="ECO:0000313" key="7">
    <source>
        <dbReference type="EMBL" id="QBK30571.1"/>
    </source>
</evidence>
<feature type="transmembrane region" description="Helical" evidence="5">
    <location>
        <begin position="380"/>
        <end position="397"/>
    </location>
</feature>
<feature type="transmembrane region" description="Helical" evidence="5">
    <location>
        <begin position="53"/>
        <end position="75"/>
    </location>
</feature>